<keyword evidence="3" id="KW-1185">Reference proteome</keyword>
<evidence type="ECO:0000313" key="3">
    <source>
        <dbReference type="Proteomes" id="UP001594351"/>
    </source>
</evidence>
<feature type="signal peptide" evidence="1">
    <location>
        <begin position="1"/>
        <end position="27"/>
    </location>
</feature>
<evidence type="ECO:0000313" key="2">
    <source>
        <dbReference type="EMBL" id="MFC1852993.1"/>
    </source>
</evidence>
<name>A0ABV6Z3H2_UNCC1</name>
<gene>
    <name evidence="2" type="ORF">ACFL27_22580</name>
</gene>
<feature type="chain" id="PRO_5047263352" evidence="1">
    <location>
        <begin position="28"/>
        <end position="134"/>
    </location>
</feature>
<organism evidence="2 3">
    <name type="scientific">candidate division CSSED10-310 bacterium</name>
    <dbReference type="NCBI Taxonomy" id="2855610"/>
    <lineage>
        <taxon>Bacteria</taxon>
        <taxon>Bacteria division CSSED10-310</taxon>
    </lineage>
</organism>
<reference evidence="2 3" key="1">
    <citation type="submission" date="2024-09" db="EMBL/GenBank/DDBJ databases">
        <title>Laminarin stimulates single cell rates of sulfate reduction while oxygen inhibits transcriptomic activity in coastal marine sediment.</title>
        <authorList>
            <person name="Lindsay M."/>
            <person name="Orcutt B."/>
            <person name="Emerson D."/>
            <person name="Stepanauskas R."/>
            <person name="D'Angelo T."/>
        </authorList>
    </citation>
    <scope>NUCLEOTIDE SEQUENCE [LARGE SCALE GENOMIC DNA]</scope>
    <source>
        <strain evidence="2">SAG AM-311-K15</strain>
    </source>
</reference>
<evidence type="ECO:0000256" key="1">
    <source>
        <dbReference type="SAM" id="SignalP"/>
    </source>
</evidence>
<protein>
    <submittedName>
        <fullName evidence="2">Uncharacterized protein</fullName>
    </submittedName>
</protein>
<proteinExistence type="predicted"/>
<dbReference type="Proteomes" id="UP001594351">
    <property type="component" value="Unassembled WGS sequence"/>
</dbReference>
<keyword evidence="1" id="KW-0732">Signal</keyword>
<comment type="caution">
    <text evidence="2">The sequence shown here is derived from an EMBL/GenBank/DDBJ whole genome shotgun (WGS) entry which is preliminary data.</text>
</comment>
<sequence length="134" mass="15373">MFRSYTLIKYSLGLCLLLLFVSGPAVVNLVADDQEKPVVFTVVLKDKDKEVSGILRMHFKQKFEAEWENGIFVIEFNKIEEIKPTEPDKNIVSVKLVSGETAQVKLINSLFLDKTVFGKYEIHLTKINKIVRKK</sequence>
<dbReference type="EMBL" id="JBHPBY010000401">
    <property type="protein sequence ID" value="MFC1852993.1"/>
    <property type="molecule type" value="Genomic_DNA"/>
</dbReference>
<accession>A0ABV6Z3H2</accession>